<dbReference type="EMBL" id="PXXU01000119">
    <property type="protein sequence ID" value="PSJ15861.1"/>
    <property type="molecule type" value="Genomic_DNA"/>
</dbReference>
<protein>
    <recommendedName>
        <fullName evidence="1">K1 capsule-specific polysaccharide lyase C-terminal domain-containing protein</fullName>
    </recommendedName>
</protein>
<gene>
    <name evidence="2" type="ORF">C7H79_16700</name>
</gene>
<sequence length="119" mass="12101">MSKAPSFLGAPAATPPGATENQVISAADVDKNYVNKATPKLKDGADQPMGVVTLVGGTALVTNNKVTANSRIFLTSQLDGGSPGSLRVSARVDDTSFTITSSSGTDTSTVAYLIIEPDA</sequence>
<dbReference type="OrthoDB" id="9613494at2"/>
<organism evidence="2 3">
    <name type="scientific">Nitrosomonas supralitoralis</name>
    <dbReference type="NCBI Taxonomy" id="2116706"/>
    <lineage>
        <taxon>Bacteria</taxon>
        <taxon>Pseudomonadati</taxon>
        <taxon>Pseudomonadota</taxon>
        <taxon>Betaproteobacteria</taxon>
        <taxon>Nitrosomonadales</taxon>
        <taxon>Nitrosomonadaceae</taxon>
        <taxon>Nitrosomonas</taxon>
    </lineage>
</organism>
<keyword evidence="3" id="KW-1185">Reference proteome</keyword>
<dbReference type="Proteomes" id="UP000241912">
    <property type="component" value="Unassembled WGS sequence"/>
</dbReference>
<dbReference type="RefSeq" id="WP_106708369.1">
    <property type="nucleotide sequence ID" value="NZ_PXXU01000119.1"/>
</dbReference>
<dbReference type="AlphaFoldDB" id="A0A2P7NQV2"/>
<evidence type="ECO:0000259" key="1">
    <source>
        <dbReference type="Pfam" id="PF24146"/>
    </source>
</evidence>
<evidence type="ECO:0000313" key="3">
    <source>
        <dbReference type="Proteomes" id="UP000241912"/>
    </source>
</evidence>
<feature type="domain" description="K1 capsule-specific polysaccharide lyase C-terminal" evidence="1">
    <location>
        <begin position="48"/>
        <end position="115"/>
    </location>
</feature>
<name>A0A2P7NQV2_9PROT</name>
<dbReference type="InterPro" id="IPR056204">
    <property type="entry name" value="K1-lyase_C"/>
</dbReference>
<reference evidence="2 3" key="1">
    <citation type="submission" date="2018-03" db="EMBL/GenBank/DDBJ databases">
        <title>Draft genome of Nitrosomonas supralitoralis APG5.</title>
        <authorList>
            <person name="Urakawa H."/>
            <person name="Lopez J.V."/>
        </authorList>
    </citation>
    <scope>NUCLEOTIDE SEQUENCE [LARGE SCALE GENOMIC DNA]</scope>
    <source>
        <strain evidence="2 3">APG5</strain>
    </source>
</reference>
<dbReference type="Pfam" id="PF24146">
    <property type="entry name" value="K1-lyase_C"/>
    <property type="match status" value="1"/>
</dbReference>
<comment type="caution">
    <text evidence="2">The sequence shown here is derived from an EMBL/GenBank/DDBJ whole genome shotgun (WGS) entry which is preliminary data.</text>
</comment>
<accession>A0A2P7NQV2</accession>
<proteinExistence type="predicted"/>
<evidence type="ECO:0000313" key="2">
    <source>
        <dbReference type="EMBL" id="PSJ15861.1"/>
    </source>
</evidence>